<proteinExistence type="predicted"/>
<dbReference type="InterPro" id="IPR018550">
    <property type="entry name" value="Lipid-A_deacylase-rel"/>
</dbReference>
<gene>
    <name evidence="1" type="ORF">MNBD_BACTEROID06-1121</name>
</gene>
<feature type="non-terminal residue" evidence="1">
    <location>
        <position position="1"/>
    </location>
</feature>
<dbReference type="EMBL" id="UOES01000091">
    <property type="protein sequence ID" value="VAW26368.1"/>
    <property type="molecule type" value="Genomic_DNA"/>
</dbReference>
<evidence type="ECO:0000313" key="1">
    <source>
        <dbReference type="EMBL" id="VAW26368.1"/>
    </source>
</evidence>
<organism evidence="1">
    <name type="scientific">hydrothermal vent metagenome</name>
    <dbReference type="NCBI Taxonomy" id="652676"/>
    <lineage>
        <taxon>unclassified sequences</taxon>
        <taxon>metagenomes</taxon>
        <taxon>ecological metagenomes</taxon>
    </lineage>
</organism>
<sequence length="289" mass="32470">PEISYNFSYYDLKNDEQLGKIIALSAGMGFHLLSIPPFNSDFQFYFGMGLAYSTNPYNQDNNNLNNVISTPITYNGNIRLTYFQAIGKKIKLGAGVKFTHFSNGSIKLPNNGLNIITLNLMGSYRIGNLSPDFKAALQEYELDKKVKYGAVFRLGFAESAPIGSGVKPVYGLSLIAQKRVSLKSMLEVGLEAFANKSIQSEIENSFDEEVIGTDYRRIGLMFGHQLVVNRLTVVTQLGVYLYKPYFPNDRLYQRLGFGYYFTDNLFGSLTLKTHFAVAEVIEYGFGFRL</sequence>
<reference evidence="1" key="1">
    <citation type="submission" date="2018-06" db="EMBL/GenBank/DDBJ databases">
        <authorList>
            <person name="Zhirakovskaya E."/>
        </authorList>
    </citation>
    <scope>NUCLEOTIDE SEQUENCE</scope>
</reference>
<name>A0A3B0U7L4_9ZZZZ</name>
<accession>A0A3B0U7L4</accession>
<protein>
    <recommendedName>
        <fullName evidence="2">Acyloxyacyl hydrolase</fullName>
    </recommendedName>
</protein>
<dbReference type="Gene3D" id="2.40.160.20">
    <property type="match status" value="1"/>
</dbReference>
<dbReference type="Pfam" id="PF09411">
    <property type="entry name" value="PagL"/>
    <property type="match status" value="1"/>
</dbReference>
<dbReference type="AlphaFoldDB" id="A0A3B0U7L4"/>
<evidence type="ECO:0008006" key="2">
    <source>
        <dbReference type="Google" id="ProtNLM"/>
    </source>
</evidence>